<dbReference type="InterPro" id="IPR021661">
    <property type="entry name" value="Rap1_C"/>
</dbReference>
<feature type="region of interest" description="Disordered" evidence="11">
    <location>
        <begin position="428"/>
        <end position="465"/>
    </location>
</feature>
<evidence type="ECO:0000259" key="14">
    <source>
        <dbReference type="Pfam" id="PF16589"/>
    </source>
</evidence>
<evidence type="ECO:0000256" key="3">
    <source>
        <dbReference type="ARBA" id="ARBA00022454"/>
    </source>
</evidence>
<dbReference type="Pfam" id="PF11626">
    <property type="entry name" value="Rap1_C"/>
    <property type="match status" value="1"/>
</dbReference>
<dbReference type="GO" id="GO:0005654">
    <property type="term" value="C:nucleoplasm"/>
    <property type="evidence" value="ECO:0007669"/>
    <property type="project" value="UniProtKB-ARBA"/>
</dbReference>
<evidence type="ECO:0000256" key="5">
    <source>
        <dbReference type="ARBA" id="ARBA00023015"/>
    </source>
</evidence>
<comment type="subunit">
    <text evidence="10">Homodimer.</text>
</comment>
<sequence>KKESSATSAVLFLNAKGEPMRFFIRPGPTKVQLQPLISNGGGILCRNQESDAILLANPGDITSVVQGAGHFYISTQYVHDCVAQNQQLDLESYRFSNVQPVRTRAASRKHRATGRMGYSKEDDTAILNFITKHQKEAKGNRIWQQMELQGITAHSWQSMKDRFLKHLQHRLKEKSHENKKKVSSLKESSSSELSISQSTQQKQKAGLVSSFDSDATQISQEKETGAKEQPDLQASPEETNDLQDSQLDEVRKETDGNDPTSEKEQPSDNETPEVSLKRARMDTDSPAEDPQHSMHLFKVRFSQVLYSFFVSNDPQTSVSLCLMYQSERRCSAVYDLPIFIYVAFSLFFNSGPSEQTSPPRENHQPSAPSGLRCSILERAAREFEDSQANDGSQQDQSQAPSRNASDTDESQIMAARQRAIMEQEVNPEHPHVTDNPSPVSQNHSNTPGPEDDEDEDTSPSSAALPTTSNAHMFLFQQESQEDFSQPSEEDLLSQSLLETQQHVIRLMQESKKNLVEVMKGLLKVNGDVSLARSYLLEGYDAEVHGRIWTREDDEILRSANSLQFKRLHEKYGAKSVSKRAAFLKVDL</sequence>
<reference evidence="15" key="1">
    <citation type="submission" date="2018-07" db="EMBL/GenBank/DDBJ databases">
        <title>Comparative genomics of catfishes provides insights into carnivory and benthic adaptation.</title>
        <authorList>
            <person name="Zhang Y."/>
            <person name="Wang D."/>
            <person name="Peng Z."/>
            <person name="Zheng S."/>
            <person name="Shao F."/>
            <person name="Tao W."/>
        </authorList>
    </citation>
    <scope>NUCLEOTIDE SEQUENCE</scope>
    <source>
        <strain evidence="15">Chongqing</strain>
    </source>
</reference>
<keyword evidence="8 10" id="KW-0539">Nucleus</keyword>
<comment type="subcellular location">
    <subcellularLocation>
        <location evidence="10">Nucleus</location>
    </subcellularLocation>
    <subcellularLocation>
        <location evidence="10">Chromosome</location>
        <location evidence="10">Telomere</location>
    </subcellularLocation>
</comment>
<keyword evidence="4 10" id="KW-0779">Telomere</keyword>
<feature type="non-terminal residue" evidence="15">
    <location>
        <position position="1"/>
    </location>
</feature>
<organism evidence="15 16">
    <name type="scientific">Silurus asotus</name>
    <name type="common">Amur catfish</name>
    <name type="synonym">Parasilurus asotus</name>
    <dbReference type="NCBI Taxonomy" id="30991"/>
    <lineage>
        <taxon>Eukaryota</taxon>
        <taxon>Metazoa</taxon>
        <taxon>Chordata</taxon>
        <taxon>Craniata</taxon>
        <taxon>Vertebrata</taxon>
        <taxon>Euteleostomi</taxon>
        <taxon>Actinopterygii</taxon>
        <taxon>Neopterygii</taxon>
        <taxon>Teleostei</taxon>
        <taxon>Ostariophysi</taxon>
        <taxon>Siluriformes</taxon>
        <taxon>Siluridae</taxon>
        <taxon>Silurus</taxon>
    </lineage>
</organism>
<dbReference type="EMBL" id="MU591762">
    <property type="protein sequence ID" value="KAI5607530.1"/>
    <property type="molecule type" value="Genomic_DNA"/>
</dbReference>
<evidence type="ECO:0000313" key="16">
    <source>
        <dbReference type="Proteomes" id="UP001205998"/>
    </source>
</evidence>
<dbReference type="Pfam" id="PF08914">
    <property type="entry name" value="Myb_Rap1"/>
    <property type="match status" value="1"/>
</dbReference>
<feature type="compositionally biased region" description="Basic residues" evidence="11">
    <location>
        <begin position="172"/>
        <end position="183"/>
    </location>
</feature>
<dbReference type="InterPro" id="IPR009057">
    <property type="entry name" value="Homeodomain-like_sf"/>
</dbReference>
<comment type="similarity">
    <text evidence="1 10">Belongs to the RAP1 family.</text>
</comment>
<feature type="compositionally biased region" description="Basic and acidic residues" evidence="11">
    <location>
        <begin position="248"/>
        <end position="266"/>
    </location>
</feature>
<feature type="compositionally biased region" description="Polar residues" evidence="11">
    <location>
        <begin position="386"/>
        <end position="404"/>
    </location>
</feature>
<dbReference type="CDD" id="cd11655">
    <property type="entry name" value="rap1_myb-like"/>
    <property type="match status" value="1"/>
</dbReference>
<dbReference type="PANTHER" id="PTHR16466:SF6">
    <property type="entry name" value="TELOMERIC REPEAT-BINDING FACTOR 2-INTERACTING PROTEIN 1"/>
    <property type="match status" value="1"/>
</dbReference>
<dbReference type="Gene3D" id="1.10.10.2170">
    <property type="match status" value="1"/>
</dbReference>
<evidence type="ECO:0000259" key="12">
    <source>
        <dbReference type="Pfam" id="PF08914"/>
    </source>
</evidence>
<dbReference type="GO" id="GO:0010833">
    <property type="term" value="P:telomere maintenance via telomere lengthening"/>
    <property type="evidence" value="ECO:0007669"/>
    <property type="project" value="UniProtKB-UniRule"/>
</dbReference>
<feature type="compositionally biased region" description="Polar residues" evidence="11">
    <location>
        <begin position="434"/>
        <end position="447"/>
    </location>
</feature>
<dbReference type="PANTHER" id="PTHR16466">
    <property type="entry name" value="TELOMERE REPEAT-BINDING FACTOR 2-INTERACTING PROTEIN 1"/>
    <property type="match status" value="1"/>
</dbReference>
<evidence type="ECO:0000259" key="13">
    <source>
        <dbReference type="Pfam" id="PF11626"/>
    </source>
</evidence>
<evidence type="ECO:0000256" key="7">
    <source>
        <dbReference type="ARBA" id="ARBA00023163"/>
    </source>
</evidence>
<dbReference type="FunFam" id="1.10.10.60:FF:000246">
    <property type="entry name" value="Telomeric repeat-binding factor 2-interacting protein 1"/>
    <property type="match status" value="1"/>
</dbReference>
<keyword evidence="16" id="KW-1185">Reference proteome</keyword>
<dbReference type="GO" id="GO:0031848">
    <property type="term" value="P:protection from non-homologous end joining at telomere"/>
    <property type="evidence" value="ECO:0007669"/>
    <property type="project" value="TreeGrafter"/>
</dbReference>
<dbReference type="Pfam" id="PF16589">
    <property type="entry name" value="BRCT_2"/>
    <property type="match status" value="1"/>
</dbReference>
<accession>A0AAD5A1I8</accession>
<dbReference type="GO" id="GO:0070187">
    <property type="term" value="C:shelterin complex"/>
    <property type="evidence" value="ECO:0007669"/>
    <property type="project" value="TreeGrafter"/>
</dbReference>
<evidence type="ECO:0000256" key="10">
    <source>
        <dbReference type="RuleBase" id="RU367107"/>
    </source>
</evidence>
<name>A0AAD5A1I8_SILAS</name>
<evidence type="ECO:0000256" key="2">
    <source>
        <dbReference type="ARBA" id="ARBA00017805"/>
    </source>
</evidence>
<evidence type="ECO:0000313" key="15">
    <source>
        <dbReference type="EMBL" id="KAI5607530.1"/>
    </source>
</evidence>
<dbReference type="SUPFAM" id="SSF46689">
    <property type="entry name" value="Homeodomain-like"/>
    <property type="match status" value="1"/>
</dbReference>
<dbReference type="GO" id="GO:0006355">
    <property type="term" value="P:regulation of DNA-templated transcription"/>
    <property type="evidence" value="ECO:0007669"/>
    <property type="project" value="UniProtKB-UniRule"/>
</dbReference>
<feature type="domain" description="BRCT" evidence="14">
    <location>
        <begin position="11"/>
        <end position="94"/>
    </location>
</feature>
<keyword evidence="6 10" id="KW-0010">Activator</keyword>
<dbReference type="InterPro" id="IPR039595">
    <property type="entry name" value="TE2IP/Rap1"/>
</dbReference>
<dbReference type="Proteomes" id="UP001205998">
    <property type="component" value="Unassembled WGS sequence"/>
</dbReference>
<dbReference type="InterPro" id="IPR038104">
    <property type="entry name" value="Rap1_C_sf"/>
</dbReference>
<keyword evidence="5 10" id="KW-0805">Transcription regulation</keyword>
<dbReference type="InterPro" id="IPR015010">
    <property type="entry name" value="TERF2IP_Myb"/>
</dbReference>
<evidence type="ECO:0000256" key="4">
    <source>
        <dbReference type="ARBA" id="ARBA00022895"/>
    </source>
</evidence>
<feature type="compositionally biased region" description="Polar residues" evidence="11">
    <location>
        <begin position="210"/>
        <end position="219"/>
    </location>
</feature>
<feature type="domain" description="TRF2-interacting telomeric protein/Rap1 C-terminal" evidence="13">
    <location>
        <begin position="522"/>
        <end position="584"/>
    </location>
</feature>
<protein>
    <recommendedName>
        <fullName evidence="2 10">Telomeric repeat-binding factor 2-interacting protein 1</fullName>
        <shortName evidence="10">TERF2-interacting telomeric protein 1</shortName>
    </recommendedName>
    <alternativeName>
        <fullName evidence="9 10">Repressor/activator protein 1 homolog</fullName>
    </alternativeName>
</protein>
<dbReference type="InterPro" id="IPR001357">
    <property type="entry name" value="BRCT_dom"/>
</dbReference>
<comment type="function">
    <text evidence="10">Acts both as a regulator of telomere function and as a transcription regulator. Involved in the regulation of telomere length and protection as a component of the shelterin complex (telosome). Does not bind DNA directly: recruited to telomeric double-stranded 5'-TTAGGG-3' repeats via its interaction with terf2. Independently of its function in telomeres, also acts as a transcription regulator: recruited to extratelomeric 5'-TTAGGG-3' sites via its association with terf2 or other factors, and regulates gene expression.</text>
</comment>
<dbReference type="AlphaFoldDB" id="A0AAD5A1I8"/>
<evidence type="ECO:0000256" key="11">
    <source>
        <dbReference type="SAM" id="MobiDB-lite"/>
    </source>
</evidence>
<feature type="region of interest" description="Disordered" evidence="11">
    <location>
        <begin position="172"/>
        <end position="275"/>
    </location>
</feature>
<dbReference type="Gene3D" id="1.10.10.60">
    <property type="entry name" value="Homeodomain-like"/>
    <property type="match status" value="1"/>
</dbReference>
<feature type="non-terminal residue" evidence="15">
    <location>
        <position position="587"/>
    </location>
</feature>
<evidence type="ECO:0000256" key="8">
    <source>
        <dbReference type="ARBA" id="ARBA00023242"/>
    </source>
</evidence>
<feature type="compositionally biased region" description="Low complexity" evidence="11">
    <location>
        <begin position="185"/>
        <end position="198"/>
    </location>
</feature>
<gene>
    <name evidence="15" type="ORF">C0J50_1841</name>
</gene>
<proteinExistence type="inferred from homology"/>
<feature type="compositionally biased region" description="Basic and acidic residues" evidence="11">
    <location>
        <begin position="220"/>
        <end position="230"/>
    </location>
</feature>
<dbReference type="GO" id="GO:0042162">
    <property type="term" value="F:telomeric DNA binding"/>
    <property type="evidence" value="ECO:0007669"/>
    <property type="project" value="TreeGrafter"/>
</dbReference>
<evidence type="ECO:0000256" key="1">
    <source>
        <dbReference type="ARBA" id="ARBA00010467"/>
    </source>
</evidence>
<feature type="region of interest" description="Disordered" evidence="11">
    <location>
        <begin position="383"/>
        <end position="410"/>
    </location>
</feature>
<comment type="caution">
    <text evidence="15">The sequence shown here is derived from an EMBL/GenBank/DDBJ whole genome shotgun (WGS) entry which is preliminary data.</text>
</comment>
<evidence type="ECO:0000256" key="6">
    <source>
        <dbReference type="ARBA" id="ARBA00023159"/>
    </source>
</evidence>
<keyword evidence="3 10" id="KW-0158">Chromosome</keyword>
<feature type="domain" description="TERF2-interacting telomeric protein 1 Myb" evidence="12">
    <location>
        <begin position="118"/>
        <end position="173"/>
    </location>
</feature>
<keyword evidence="7 10" id="KW-0804">Transcription</keyword>
<evidence type="ECO:0000256" key="9">
    <source>
        <dbReference type="ARBA" id="ARBA00032471"/>
    </source>
</evidence>